<gene>
    <name evidence="1" type="ORF">N2K95_09770</name>
</gene>
<dbReference type="EMBL" id="CP104275">
    <property type="protein sequence ID" value="UWX95983.1"/>
    <property type="molecule type" value="Genomic_DNA"/>
</dbReference>
<proteinExistence type="predicted"/>
<reference evidence="1" key="1">
    <citation type="submission" date="2022-09" db="EMBL/GenBank/DDBJ databases">
        <title>Novel species in genus Arthrobacter.</title>
        <authorList>
            <person name="Liu Y."/>
        </authorList>
    </citation>
    <scope>NUCLEOTIDE SEQUENCE</scope>
    <source>
        <strain evidence="1">Zg-Y815</strain>
    </source>
</reference>
<organism evidence="1 2">
    <name type="scientific">Arthrobacter zhaoxinii</name>
    <dbReference type="NCBI Taxonomy" id="2964616"/>
    <lineage>
        <taxon>Bacteria</taxon>
        <taxon>Bacillati</taxon>
        <taxon>Actinomycetota</taxon>
        <taxon>Actinomycetes</taxon>
        <taxon>Micrococcales</taxon>
        <taxon>Micrococcaceae</taxon>
        <taxon>Arthrobacter</taxon>
    </lineage>
</organism>
<evidence type="ECO:0000313" key="1">
    <source>
        <dbReference type="EMBL" id="UWX95983.1"/>
    </source>
</evidence>
<dbReference type="RefSeq" id="WP_260651414.1">
    <property type="nucleotide sequence ID" value="NZ_CP104275.1"/>
</dbReference>
<dbReference type="Proteomes" id="UP001059859">
    <property type="component" value="Chromosome"/>
</dbReference>
<keyword evidence="2" id="KW-1185">Reference proteome</keyword>
<sequence>MEEPDGGSFAVHGLRSDAEALTFHANCARASTVTVDVAKLGPVTFTCGQHGATTTATVDARPAAGIIDVTVTGEESVAWGVTITEDELR</sequence>
<accession>A0ABY5YPG4</accession>
<name>A0ABY5YPG4_9MICC</name>
<evidence type="ECO:0000313" key="2">
    <source>
        <dbReference type="Proteomes" id="UP001059859"/>
    </source>
</evidence>
<protein>
    <submittedName>
        <fullName evidence="1">Uncharacterized protein</fullName>
    </submittedName>
</protein>